<dbReference type="GO" id="GO:0016787">
    <property type="term" value="F:hydrolase activity"/>
    <property type="evidence" value="ECO:0007669"/>
    <property type="project" value="InterPro"/>
</dbReference>
<evidence type="ECO:0000256" key="1">
    <source>
        <dbReference type="SAM" id="MobiDB-lite"/>
    </source>
</evidence>
<feature type="region of interest" description="Disordered" evidence="1">
    <location>
        <begin position="482"/>
        <end position="508"/>
    </location>
</feature>
<dbReference type="PANTHER" id="PTHR47396">
    <property type="entry name" value="TYPE I RESTRICTION ENZYME ECOKI R PROTEIN"/>
    <property type="match status" value="1"/>
</dbReference>
<protein>
    <submittedName>
        <fullName evidence="3">DEAD/DEAH box helicase family protein</fullName>
    </submittedName>
</protein>
<name>A0A9D1RSH8_9CORY</name>
<reference evidence="3" key="1">
    <citation type="journal article" date="2021" name="PeerJ">
        <title>Extensive microbial diversity within the chicken gut microbiome revealed by metagenomics and culture.</title>
        <authorList>
            <person name="Gilroy R."/>
            <person name="Ravi A."/>
            <person name="Getino M."/>
            <person name="Pursley I."/>
            <person name="Horton D.L."/>
            <person name="Alikhan N.F."/>
            <person name="Baker D."/>
            <person name="Gharbi K."/>
            <person name="Hall N."/>
            <person name="Watson M."/>
            <person name="Adriaenssens E.M."/>
            <person name="Foster-Nyarko E."/>
            <person name="Jarju S."/>
            <person name="Secka A."/>
            <person name="Antonio M."/>
            <person name="Oren A."/>
            <person name="Chaudhuri R.R."/>
            <person name="La Ragione R."/>
            <person name="Hildebrand F."/>
            <person name="Pallen M.J."/>
        </authorList>
    </citation>
    <scope>NUCLEOTIDE SEQUENCE</scope>
    <source>
        <strain evidence="3">CHK32-1732</strain>
    </source>
</reference>
<keyword evidence="3" id="KW-0547">Nucleotide-binding</keyword>
<dbReference type="InterPro" id="IPR027417">
    <property type="entry name" value="P-loop_NTPase"/>
</dbReference>
<evidence type="ECO:0000313" key="3">
    <source>
        <dbReference type="EMBL" id="HIW92483.1"/>
    </source>
</evidence>
<comment type="caution">
    <text evidence="3">The sequence shown here is derived from an EMBL/GenBank/DDBJ whole genome shotgun (WGS) entry which is preliminary data.</text>
</comment>
<proteinExistence type="predicted"/>
<dbReference type="AlphaFoldDB" id="A0A9D1RSH8"/>
<dbReference type="GO" id="GO:0004386">
    <property type="term" value="F:helicase activity"/>
    <property type="evidence" value="ECO:0007669"/>
    <property type="project" value="UniProtKB-KW"/>
</dbReference>
<evidence type="ECO:0000259" key="2">
    <source>
        <dbReference type="Pfam" id="PF04851"/>
    </source>
</evidence>
<dbReference type="EMBL" id="DXGC01000107">
    <property type="protein sequence ID" value="HIW92483.1"/>
    <property type="molecule type" value="Genomic_DNA"/>
</dbReference>
<dbReference type="GO" id="GO:0005829">
    <property type="term" value="C:cytosol"/>
    <property type="evidence" value="ECO:0007669"/>
    <property type="project" value="TreeGrafter"/>
</dbReference>
<sequence>MTQPHSKPLDLVHDEGLVNAVTTQFDLRTPNGAALDATVARIAGGEFDPQNPLVLNLATGVGKTYVMGALIEYLRQCGHYNVMVVTPGLVIQSKTVANFARSNRKYIGGFDVPPRVYTPDNTREATKNRAQETLPDSFTGSDVFVFNVQNLLAPKKTDQNTLGTTMEARRAKVRRFSETDGNVYEHLQSLDDLVIIADESHLYGSDAKAFNAALRELDPSVTIGLTASAEPGDDIVFRYPLYQAITDRYVKRPVIVCRSTDYSEYADAEERQLRDGLAVLRAKAAEYLTYSRNNPAVTPVRPVMLVTCSDIDHATSVASLLASPGYVGDPSRVLQVDSRHDDETTRWRLDTIDTPDSTVEAVVSVGKLREGWDARNVAVIVSLRAMASEVLTQQTMGRGLRLPFKTYTGVDTIDQLDIIAHKSYVNFLQSEDALEVFGIEKATTAASDPAGDHTESGAVEVEVPVAPGSGETVQVPFVDATGAAQSTTGGGDTPGEPPVVGSQPDHPHSVVGVAELGDDETIPEPVDVPDPVVVEINEKFVGETFLFPSSTMGTHVDPFSLSAVTDDQVHAAMAKVSVEGVSLERRKVETTDGEIRLARTTSATGGTDVVADDLVTRTLAHEAVGTRTFALTESNKRILQARIIDPFLGAVGREPWTEKALASARNELRVLLKSAKKNFVESNARLVPEITPVTLPVRSSYTLPVGAEFLPVVKPDDLAGAFSRNGHYGPWADNSLFNAAQFDSLSAEYTLAYMLDVDPDVRWWKRLYPDDKARFAWSGGDRFYNPDFVVRDTEGNYWIIEAKATSKIDGAEVQEKRRVAEAVMREITGDSRFPQQWGYILASETDIEAVTSWQGLLGRTNPVIS</sequence>
<dbReference type="Pfam" id="PF04851">
    <property type="entry name" value="ResIII"/>
    <property type="match status" value="1"/>
</dbReference>
<dbReference type="GO" id="GO:0005524">
    <property type="term" value="F:ATP binding"/>
    <property type="evidence" value="ECO:0007669"/>
    <property type="project" value="InterPro"/>
</dbReference>
<feature type="domain" description="Helicase/UvrB N-terminal" evidence="2">
    <location>
        <begin position="26"/>
        <end position="227"/>
    </location>
</feature>
<dbReference type="InterPro" id="IPR006935">
    <property type="entry name" value="Helicase/UvrB_N"/>
</dbReference>
<dbReference type="GO" id="GO:0003677">
    <property type="term" value="F:DNA binding"/>
    <property type="evidence" value="ECO:0007669"/>
    <property type="project" value="InterPro"/>
</dbReference>
<reference evidence="3" key="2">
    <citation type="submission" date="2021-04" db="EMBL/GenBank/DDBJ databases">
        <authorList>
            <person name="Gilroy R."/>
        </authorList>
    </citation>
    <scope>NUCLEOTIDE SEQUENCE</scope>
    <source>
        <strain evidence="3">CHK32-1732</strain>
    </source>
</reference>
<dbReference type="SUPFAM" id="SSF52540">
    <property type="entry name" value="P-loop containing nucleoside triphosphate hydrolases"/>
    <property type="match status" value="2"/>
</dbReference>
<keyword evidence="3" id="KW-0378">Hydrolase</keyword>
<dbReference type="Gene3D" id="3.40.50.300">
    <property type="entry name" value="P-loop containing nucleotide triphosphate hydrolases"/>
    <property type="match status" value="2"/>
</dbReference>
<organism evidence="3 4">
    <name type="scientific">Candidatus Corynebacterium avicola</name>
    <dbReference type="NCBI Taxonomy" id="2838527"/>
    <lineage>
        <taxon>Bacteria</taxon>
        <taxon>Bacillati</taxon>
        <taxon>Actinomycetota</taxon>
        <taxon>Actinomycetes</taxon>
        <taxon>Mycobacteriales</taxon>
        <taxon>Corynebacteriaceae</taxon>
        <taxon>Corynebacterium</taxon>
    </lineage>
</organism>
<dbReference type="InterPro" id="IPR050742">
    <property type="entry name" value="Helicase_Restrict-Modif_Enz"/>
</dbReference>
<accession>A0A9D1RSH8</accession>
<dbReference type="Proteomes" id="UP000824190">
    <property type="component" value="Unassembled WGS sequence"/>
</dbReference>
<keyword evidence="3" id="KW-0347">Helicase</keyword>
<keyword evidence="3" id="KW-0067">ATP-binding</keyword>
<gene>
    <name evidence="3" type="ORF">H9870_12600</name>
</gene>
<evidence type="ECO:0000313" key="4">
    <source>
        <dbReference type="Proteomes" id="UP000824190"/>
    </source>
</evidence>
<dbReference type="PANTHER" id="PTHR47396:SF1">
    <property type="entry name" value="ATP-DEPENDENT HELICASE IRC3-RELATED"/>
    <property type="match status" value="1"/>
</dbReference>